<proteinExistence type="inferred from homology"/>
<dbReference type="PANTHER" id="PTHR33643">
    <property type="entry name" value="UREASE ACCESSORY PROTEIN D"/>
    <property type="match status" value="1"/>
</dbReference>
<comment type="caution">
    <text evidence="4">The sequence shown here is derived from an EMBL/GenBank/DDBJ whole genome shotgun (WGS) entry which is preliminary data.</text>
</comment>
<evidence type="ECO:0000256" key="1">
    <source>
        <dbReference type="ARBA" id="ARBA00007177"/>
    </source>
</evidence>
<dbReference type="OrthoDB" id="9807968at2"/>
<dbReference type="RefSeq" id="WP_145716445.1">
    <property type="nucleotide sequence ID" value="NZ_BAAAFY010000005.1"/>
</dbReference>
<name>A0A562SZ49_CHIJA</name>
<accession>A0A562SZ49</accession>
<dbReference type="AlphaFoldDB" id="A0A562SZ49"/>
<reference evidence="4 5" key="1">
    <citation type="journal article" date="2013" name="Stand. Genomic Sci.">
        <title>Genomic Encyclopedia of Type Strains, Phase I: The one thousand microbial genomes (KMG-I) project.</title>
        <authorList>
            <person name="Kyrpides N.C."/>
            <person name="Woyke T."/>
            <person name="Eisen J.A."/>
            <person name="Garrity G."/>
            <person name="Lilburn T.G."/>
            <person name="Beck B.J."/>
            <person name="Whitman W.B."/>
            <person name="Hugenholtz P."/>
            <person name="Klenk H.P."/>
        </authorList>
    </citation>
    <scope>NUCLEOTIDE SEQUENCE [LARGE SCALE GENOMIC DNA]</scope>
    <source>
        <strain evidence="4 5">DSM 13484</strain>
    </source>
</reference>
<sequence length="263" mass="29525">MISELKITTGLRGSRTFLQEGYYTRPFKLADIGAYRADSTLCLMLMTASPGMLDGDDYRMHITVSDHTRLQLQTQAYQRLYTMQAGARQQMEVQVGQGAAFSYVPHPVVPHADAVFEGHNRIYLQENSRLVWGEIITCGRKLCGEAFRFRLFHNVTELYYRGRLVLKDNLLLEPARINVAAHGQLEGYTHQATLVYADTQVGAAPMADRLLELLAREPDIAYGVSQSAGPAIVLRILGHGAEQLFSCLRNMETILFNHHLAIL</sequence>
<evidence type="ECO:0000256" key="3">
    <source>
        <dbReference type="HAMAP-Rule" id="MF_01384"/>
    </source>
</evidence>
<keyword evidence="5" id="KW-1185">Reference proteome</keyword>
<dbReference type="EMBL" id="VLLG01000004">
    <property type="protein sequence ID" value="TWI86542.1"/>
    <property type="molecule type" value="Genomic_DNA"/>
</dbReference>
<gene>
    <name evidence="3" type="primary">ureD</name>
    <name evidence="4" type="ORF">LX66_3801</name>
</gene>
<dbReference type="GO" id="GO:0005737">
    <property type="term" value="C:cytoplasm"/>
    <property type="evidence" value="ECO:0007669"/>
    <property type="project" value="UniProtKB-SubCell"/>
</dbReference>
<evidence type="ECO:0000256" key="2">
    <source>
        <dbReference type="ARBA" id="ARBA00023186"/>
    </source>
</evidence>
<keyword evidence="3" id="KW-0996">Nickel insertion</keyword>
<dbReference type="GO" id="GO:0016151">
    <property type="term" value="F:nickel cation binding"/>
    <property type="evidence" value="ECO:0007669"/>
    <property type="project" value="UniProtKB-UniRule"/>
</dbReference>
<comment type="subunit">
    <text evidence="3">UreD, UreF and UreG form a complex that acts as a GTP-hydrolysis-dependent molecular chaperone, activating the urease apoprotein by helping to assemble the nickel containing metallocenter of UreC. The UreE protein probably delivers the nickel.</text>
</comment>
<keyword evidence="2 3" id="KW-0143">Chaperone</keyword>
<comment type="subcellular location">
    <subcellularLocation>
        <location evidence="3">Cytoplasm</location>
    </subcellularLocation>
</comment>
<evidence type="ECO:0000313" key="4">
    <source>
        <dbReference type="EMBL" id="TWI86542.1"/>
    </source>
</evidence>
<protein>
    <recommendedName>
        <fullName evidence="3">Urease accessory protein UreD</fullName>
    </recommendedName>
</protein>
<keyword evidence="3" id="KW-0963">Cytoplasm</keyword>
<dbReference type="InterPro" id="IPR002669">
    <property type="entry name" value="UreD"/>
</dbReference>
<dbReference type="HAMAP" id="MF_01384">
    <property type="entry name" value="UreD"/>
    <property type="match status" value="1"/>
</dbReference>
<comment type="similarity">
    <text evidence="1 3">Belongs to the UreD family.</text>
</comment>
<dbReference type="Proteomes" id="UP000316778">
    <property type="component" value="Unassembled WGS sequence"/>
</dbReference>
<comment type="function">
    <text evidence="3">Required for maturation of urease via the functional incorporation of the urease nickel metallocenter.</text>
</comment>
<evidence type="ECO:0000313" key="5">
    <source>
        <dbReference type="Proteomes" id="UP000316778"/>
    </source>
</evidence>
<organism evidence="4 5">
    <name type="scientific">Chitinophaga japonensis</name>
    <name type="common">Flexibacter japonensis</name>
    <dbReference type="NCBI Taxonomy" id="104662"/>
    <lineage>
        <taxon>Bacteria</taxon>
        <taxon>Pseudomonadati</taxon>
        <taxon>Bacteroidota</taxon>
        <taxon>Chitinophagia</taxon>
        <taxon>Chitinophagales</taxon>
        <taxon>Chitinophagaceae</taxon>
        <taxon>Chitinophaga</taxon>
    </lineage>
</organism>
<dbReference type="PANTHER" id="PTHR33643:SF1">
    <property type="entry name" value="UREASE ACCESSORY PROTEIN D"/>
    <property type="match status" value="1"/>
</dbReference>
<dbReference type="Pfam" id="PF01774">
    <property type="entry name" value="UreD"/>
    <property type="match status" value="1"/>
</dbReference>